<evidence type="ECO:0000259" key="8">
    <source>
        <dbReference type="PROSITE" id="PS50113"/>
    </source>
</evidence>
<dbReference type="eggNOG" id="arCOG02387">
    <property type="taxonomic scope" value="Archaea"/>
</dbReference>
<dbReference type="InterPro" id="IPR003018">
    <property type="entry name" value="GAF"/>
</dbReference>
<keyword evidence="4" id="KW-0804">Transcription</keyword>
<dbReference type="EMBL" id="BATA01000048">
    <property type="protein sequence ID" value="GAD53109.1"/>
    <property type="molecule type" value="Genomic_DNA"/>
</dbReference>
<protein>
    <submittedName>
        <fullName evidence="9">Uncharacterized protein</fullName>
    </submittedName>
</protein>
<dbReference type="eggNOG" id="arCOG02334">
    <property type="taxonomic scope" value="Archaea"/>
</dbReference>
<evidence type="ECO:0000313" key="9">
    <source>
        <dbReference type="EMBL" id="GAD53109.1"/>
    </source>
</evidence>
<dbReference type="PANTHER" id="PTHR34236:SF1">
    <property type="entry name" value="DIMETHYL SULFOXIDE REDUCTASE TRANSCRIPTIONAL ACTIVATOR"/>
    <property type="match status" value="1"/>
</dbReference>
<gene>
    <name evidence="9" type="ORF">MBEHAL_1869</name>
</gene>
<dbReference type="RefSeq" id="WP_021780422.1">
    <property type="nucleotide sequence ID" value="NZ_BATA01000048.1"/>
</dbReference>
<dbReference type="PROSITE" id="PS50110">
    <property type="entry name" value="RESPONSE_REGULATORY"/>
    <property type="match status" value="1"/>
</dbReference>
<dbReference type="InterPro" id="IPR013656">
    <property type="entry name" value="PAS_4"/>
</dbReference>
<dbReference type="Gene3D" id="3.40.50.2300">
    <property type="match status" value="1"/>
</dbReference>
<dbReference type="CDD" id="cd00156">
    <property type="entry name" value="REC"/>
    <property type="match status" value="1"/>
</dbReference>
<evidence type="ECO:0000256" key="4">
    <source>
        <dbReference type="ARBA" id="ARBA00023163"/>
    </source>
</evidence>
<dbReference type="SUPFAM" id="SSF55785">
    <property type="entry name" value="PYP-like sensor domain (PAS domain)"/>
    <property type="match status" value="1"/>
</dbReference>
<dbReference type="SMART" id="SM00091">
    <property type="entry name" value="PAS"/>
    <property type="match status" value="1"/>
</dbReference>
<evidence type="ECO:0000259" key="6">
    <source>
        <dbReference type="PROSITE" id="PS50110"/>
    </source>
</evidence>
<dbReference type="OrthoDB" id="342253at2157"/>
<dbReference type="InterPro" id="IPR031803">
    <property type="entry name" value="BAT_GAF/HTH-assoc"/>
</dbReference>
<sequence length="977" mass="103980">MADSSPIHLVLVDDDAAYLDLLGTALERVEAPVDVTATTDPARVLDAVEAGAADCVVSDYEMPDASGLDLLDAVRERDEHLPFVLLTGVGSERVASTAIDADVTSYIPKQAEGSVTALATRLVDTATDAVRAYHRRNALDEHLAFIESVLGALDDVVYVIDAAGTPLYWSEALREVTGYGDVDLSHLTAYDIIPEEEHETLEAALDAVRGGASVTVQLPIVPRDGDPVPFELSAAPLYGDDDRVVGIAGIGRDLTERERYERGLEGLQRTTSRLLDADDAAAVIDAVTDAAAYVAPDSYGVVYRHDPSRDALVPAAATGGIDIGGDGFTYDVAGEAPAARVYRSGDPERLAAADIDDDRDRGDVQSVVYVPLGGHGVLVFGLGEATEGAARAWTLAGILAANATAALDRLDRTAALRDRERVLGTLHARSAELARATDPESVAETIVDAARDVVDAPGFAVYHWEDAAGRLVPSAVTGDVDPETVDATSDGRLVWEAFVEGRTTVAADLDADPARAPWPDARSGVASPLGEHGVFVAAAPTPDAFDDRDVEFVDLIVTYATSVLERAARETRLRETEDELRDRNAELKRLNRLNGVIRDITGALVDAESRGGITRAVCENLAADDRYALAWIGRATDGAAGGTVEAWAGDGESFLDHIVEHEIEHPLAREDAVSGRSTVADDVLRDPAFEGLRDEAMRRGLRSAIRLPLRHNERRYGFLELYARAPNAFAGEERDVFEELAAHIANALAAVERTETLLSGRSLELRFALDGVDDPLFALAERAGLALDVSAVAPHDRGWLLYASVTGDPERVVAAGAASVAVADVEVVRASEDGAVLAIVVSESPVVRAFADRDAAIRHLRASPTGGTATVAVRSSADVRAFADAIRERLPSAQLSRRAVAGDAAANALRHDLSEVLTDKQLQALRTAYVNGYFEWPRETTGEDVASELGVSGPTFHQHLRKALARLLDDALGSPAR</sequence>
<dbReference type="NCBIfam" id="TIGR00229">
    <property type="entry name" value="sensory_box"/>
    <property type="match status" value="1"/>
</dbReference>
<dbReference type="PANTHER" id="PTHR34236">
    <property type="entry name" value="DIMETHYL SULFOXIDE REDUCTASE TRANSCRIPTIONAL ACTIVATOR"/>
    <property type="match status" value="1"/>
</dbReference>
<evidence type="ECO:0000256" key="2">
    <source>
        <dbReference type="ARBA" id="ARBA00022777"/>
    </source>
</evidence>
<comment type="caution">
    <text evidence="9">The sequence shown here is derived from an EMBL/GenBank/DDBJ whole genome shotgun (WGS) entry which is preliminary data.</text>
</comment>
<keyword evidence="10" id="KW-1185">Reference proteome</keyword>
<feature type="domain" description="PAC" evidence="8">
    <location>
        <begin position="214"/>
        <end position="266"/>
    </location>
</feature>
<dbReference type="SUPFAM" id="SSF52172">
    <property type="entry name" value="CheY-like"/>
    <property type="match status" value="1"/>
</dbReference>
<feature type="domain" description="Response regulatory" evidence="6">
    <location>
        <begin position="8"/>
        <end position="124"/>
    </location>
</feature>
<keyword evidence="1" id="KW-0808">Transferase</keyword>
<dbReference type="Gene3D" id="3.30.450.20">
    <property type="entry name" value="PAS domain"/>
    <property type="match status" value="1"/>
</dbReference>
<evidence type="ECO:0000256" key="5">
    <source>
        <dbReference type="PROSITE-ProRule" id="PRU00169"/>
    </source>
</evidence>
<dbReference type="InterPro" id="IPR011006">
    <property type="entry name" value="CheY-like_superfamily"/>
</dbReference>
<dbReference type="InterPro" id="IPR029016">
    <property type="entry name" value="GAF-like_dom_sf"/>
</dbReference>
<dbReference type="InterPro" id="IPR001610">
    <property type="entry name" value="PAC"/>
</dbReference>
<name>U3A618_9EURY</name>
<dbReference type="SMART" id="SM00448">
    <property type="entry name" value="REC"/>
    <property type="match status" value="1"/>
</dbReference>
<dbReference type="Pfam" id="PF00072">
    <property type="entry name" value="Response_reg"/>
    <property type="match status" value="1"/>
</dbReference>
<dbReference type="InterPro" id="IPR035965">
    <property type="entry name" value="PAS-like_dom_sf"/>
</dbReference>
<keyword evidence="3" id="KW-0805">Transcription regulation</keyword>
<evidence type="ECO:0000259" key="7">
    <source>
        <dbReference type="PROSITE" id="PS50112"/>
    </source>
</evidence>
<dbReference type="Pfam" id="PF08448">
    <property type="entry name" value="PAS_4"/>
    <property type="match status" value="1"/>
</dbReference>
<organism evidence="9 10">
    <name type="scientific">Halarchaeum acidiphilum MH1-52-1</name>
    <dbReference type="NCBI Taxonomy" id="1261545"/>
    <lineage>
        <taxon>Archaea</taxon>
        <taxon>Methanobacteriati</taxon>
        <taxon>Methanobacteriota</taxon>
        <taxon>Stenosarchaea group</taxon>
        <taxon>Halobacteria</taxon>
        <taxon>Halobacteriales</taxon>
        <taxon>Halobacteriaceae</taxon>
    </lineage>
</organism>
<dbReference type="SMART" id="SM00086">
    <property type="entry name" value="PAC"/>
    <property type="match status" value="1"/>
</dbReference>
<dbReference type="GO" id="GO:0000160">
    <property type="term" value="P:phosphorelay signal transduction system"/>
    <property type="evidence" value="ECO:0007669"/>
    <property type="project" value="InterPro"/>
</dbReference>
<reference evidence="9 10" key="1">
    <citation type="submission" date="2013-09" db="EMBL/GenBank/DDBJ databases">
        <title>Whole genome sequencing of Halarchaeum acidiphilum strain MH1-52-1.</title>
        <authorList>
            <person name="Shimane Y."/>
            <person name="Minegishi H."/>
            <person name="Nishi S."/>
            <person name="Echigo A."/>
            <person name="Shuto A."/>
            <person name="Konishi M."/>
            <person name="Ito T."/>
            <person name="Ohkuma M."/>
            <person name="Ohta Y."/>
            <person name="Nagano Y."/>
            <person name="Tsubouchi T."/>
            <person name="Mori K."/>
            <person name="Usui K."/>
            <person name="Kamekura M."/>
            <person name="Usami R."/>
            <person name="Takaki Y."/>
            <person name="Hatada Y."/>
        </authorList>
    </citation>
    <scope>NUCLEOTIDE SEQUENCE [LARGE SCALE GENOMIC DNA]</scope>
    <source>
        <strain evidence="9 10">JCM 16109</strain>
    </source>
</reference>
<evidence type="ECO:0000256" key="3">
    <source>
        <dbReference type="ARBA" id="ARBA00023015"/>
    </source>
</evidence>
<dbReference type="CDD" id="cd00130">
    <property type="entry name" value="PAS"/>
    <property type="match status" value="1"/>
</dbReference>
<feature type="domain" description="PAS" evidence="7">
    <location>
        <begin position="142"/>
        <end position="212"/>
    </location>
</feature>
<dbReference type="GO" id="GO:0016301">
    <property type="term" value="F:kinase activity"/>
    <property type="evidence" value="ECO:0007669"/>
    <property type="project" value="UniProtKB-KW"/>
</dbReference>
<dbReference type="InterPro" id="IPR000700">
    <property type="entry name" value="PAS-assoc_C"/>
</dbReference>
<dbReference type="Pfam" id="PF13185">
    <property type="entry name" value="GAF_2"/>
    <property type="match status" value="2"/>
</dbReference>
<dbReference type="Gene3D" id="3.30.450.40">
    <property type="match status" value="3"/>
</dbReference>
<dbReference type="InterPro" id="IPR007050">
    <property type="entry name" value="HTH_bacterioopsin"/>
</dbReference>
<dbReference type="Pfam" id="PF15915">
    <property type="entry name" value="BAT"/>
    <property type="match status" value="1"/>
</dbReference>
<evidence type="ECO:0000313" key="10">
    <source>
        <dbReference type="Proteomes" id="UP000016986"/>
    </source>
</evidence>
<dbReference type="PROSITE" id="PS50112">
    <property type="entry name" value="PAS"/>
    <property type="match status" value="1"/>
</dbReference>
<accession>U3A618</accession>
<keyword evidence="5" id="KW-0597">Phosphoprotein</keyword>
<dbReference type="eggNOG" id="arCOG06192">
    <property type="taxonomic scope" value="Archaea"/>
</dbReference>
<dbReference type="Proteomes" id="UP000016986">
    <property type="component" value="Unassembled WGS sequence"/>
</dbReference>
<evidence type="ECO:0000256" key="1">
    <source>
        <dbReference type="ARBA" id="ARBA00022679"/>
    </source>
</evidence>
<dbReference type="SMART" id="SM00065">
    <property type="entry name" value="GAF"/>
    <property type="match status" value="2"/>
</dbReference>
<keyword evidence="2" id="KW-0418">Kinase</keyword>
<dbReference type="Pfam" id="PF04967">
    <property type="entry name" value="HTH_10"/>
    <property type="match status" value="1"/>
</dbReference>
<dbReference type="InterPro" id="IPR000014">
    <property type="entry name" value="PAS"/>
</dbReference>
<dbReference type="SUPFAM" id="SSF55781">
    <property type="entry name" value="GAF domain-like"/>
    <property type="match status" value="3"/>
</dbReference>
<dbReference type="AlphaFoldDB" id="U3A618"/>
<proteinExistence type="predicted"/>
<dbReference type="PROSITE" id="PS50113">
    <property type="entry name" value="PAC"/>
    <property type="match status" value="1"/>
</dbReference>
<dbReference type="InterPro" id="IPR001789">
    <property type="entry name" value="Sig_transdc_resp-reg_receiver"/>
</dbReference>
<feature type="modified residue" description="4-aspartylphosphate" evidence="5">
    <location>
        <position position="59"/>
    </location>
</feature>